<keyword evidence="1" id="KW-0808">Transferase</keyword>
<gene>
    <name evidence="1" type="ORF">UFOVP122_63</name>
</gene>
<dbReference type="PANTHER" id="PTHR46830:SF2">
    <property type="entry name" value="ALPHA-1,4-N-ACETYLGLUCOSAMINYLTRANSFERASE"/>
    <property type="match status" value="1"/>
</dbReference>
<dbReference type="EMBL" id="LR796248">
    <property type="protein sequence ID" value="CAB4131202.1"/>
    <property type="molecule type" value="Genomic_DNA"/>
</dbReference>
<proteinExistence type="predicted"/>
<organism evidence="1">
    <name type="scientific">uncultured Caudovirales phage</name>
    <dbReference type="NCBI Taxonomy" id="2100421"/>
    <lineage>
        <taxon>Viruses</taxon>
        <taxon>Duplodnaviria</taxon>
        <taxon>Heunggongvirae</taxon>
        <taxon>Uroviricota</taxon>
        <taxon>Caudoviricetes</taxon>
        <taxon>Peduoviridae</taxon>
        <taxon>Maltschvirus</taxon>
        <taxon>Maltschvirus maltsch</taxon>
    </lineage>
</organism>
<accession>A0A6J5LCL2</accession>
<dbReference type="InterPro" id="IPR029044">
    <property type="entry name" value="Nucleotide-diphossugar_trans"/>
</dbReference>
<reference evidence="1" key="1">
    <citation type="submission" date="2020-04" db="EMBL/GenBank/DDBJ databases">
        <authorList>
            <person name="Chiriac C."/>
            <person name="Salcher M."/>
            <person name="Ghai R."/>
            <person name="Kavagutti S V."/>
        </authorList>
    </citation>
    <scope>NUCLEOTIDE SEQUENCE</scope>
</reference>
<dbReference type="SUPFAM" id="SSF53448">
    <property type="entry name" value="Nucleotide-diphospho-sugar transferases"/>
    <property type="match status" value="1"/>
</dbReference>
<name>A0A6J5LCL2_9CAUD</name>
<dbReference type="InterPro" id="IPR007577">
    <property type="entry name" value="GlycoTrfase_DXD_sugar-bd_CS"/>
</dbReference>
<dbReference type="Gene3D" id="3.90.550.20">
    <property type="match status" value="1"/>
</dbReference>
<protein>
    <submittedName>
        <fullName evidence="1">Glycosyltransferase, DXD sugar-binding motif</fullName>
    </submittedName>
</protein>
<dbReference type="GO" id="GO:0016740">
    <property type="term" value="F:transferase activity"/>
    <property type="evidence" value="ECO:0007669"/>
    <property type="project" value="UniProtKB-KW"/>
</dbReference>
<sequence>MAKSGNQSTTKHNDGQKMIHFIWLTQPGSRPFSFINSLAVLAAASNHLDPIIMWCNEVPKNNPNWDRVRYLFEIRPIEMPTEIGGVPLEHIQYKADVLRLQILQKLGGIYLDTDSLLLKGLHPLVGPEMVLARESPDSLAMSPIICKPGAEFIEKWLERIPAALEVGTWAYHAVNLPVEISHEISCDIRPQFEFFPFDLRHNYLFDDGRADEHMERMGDPYALHVYETYWAGYLNGVDETYMRTRDTLFARLFRDLV</sequence>
<dbReference type="PANTHER" id="PTHR46830">
    <property type="entry name" value="TRANSFERASE, PUTATIVE-RELATED"/>
    <property type="match status" value="1"/>
</dbReference>
<evidence type="ECO:0000313" key="1">
    <source>
        <dbReference type="EMBL" id="CAB4131202.1"/>
    </source>
</evidence>
<dbReference type="Pfam" id="PF04488">
    <property type="entry name" value="Gly_transf_sug"/>
    <property type="match status" value="1"/>
</dbReference>